<dbReference type="CDD" id="cd00383">
    <property type="entry name" value="trans_reg_C"/>
    <property type="match status" value="1"/>
</dbReference>
<dbReference type="InterPro" id="IPR001867">
    <property type="entry name" value="OmpR/PhoB-type_DNA-bd"/>
</dbReference>
<dbReference type="InterPro" id="IPR011006">
    <property type="entry name" value="CheY-like_superfamily"/>
</dbReference>
<dbReference type="Pfam" id="PF00486">
    <property type="entry name" value="Trans_reg_C"/>
    <property type="match status" value="1"/>
</dbReference>
<feature type="domain" description="OmpR/PhoB-type" evidence="5">
    <location>
        <begin position="196"/>
        <end position="295"/>
    </location>
</feature>
<dbReference type="Gene3D" id="6.10.250.690">
    <property type="match status" value="1"/>
</dbReference>
<feature type="DNA-binding region" description="OmpR/PhoB-type" evidence="3">
    <location>
        <begin position="196"/>
        <end position="295"/>
    </location>
</feature>
<organism evidence="6 7">
    <name type="scientific">Paraeggerthella hongkongensis</name>
    <dbReference type="NCBI Taxonomy" id="230658"/>
    <lineage>
        <taxon>Bacteria</taxon>
        <taxon>Bacillati</taxon>
        <taxon>Actinomycetota</taxon>
        <taxon>Coriobacteriia</taxon>
        <taxon>Eggerthellales</taxon>
        <taxon>Eggerthellaceae</taxon>
        <taxon>Paraeggerthella</taxon>
    </lineage>
</organism>
<dbReference type="PROSITE" id="PS51755">
    <property type="entry name" value="OMPR_PHOB"/>
    <property type="match status" value="1"/>
</dbReference>
<gene>
    <name evidence="6" type="ORF">DMP08_11840</name>
</gene>
<dbReference type="OrthoDB" id="9775518at2"/>
<protein>
    <submittedName>
        <fullName evidence="6">DNA-binding response regulator</fullName>
    </submittedName>
</protein>
<dbReference type="SUPFAM" id="SSF46894">
    <property type="entry name" value="C-terminal effector domain of the bipartite response regulators"/>
    <property type="match status" value="1"/>
</dbReference>
<dbReference type="GO" id="GO:0006355">
    <property type="term" value="P:regulation of DNA-templated transcription"/>
    <property type="evidence" value="ECO:0007669"/>
    <property type="project" value="InterPro"/>
</dbReference>
<reference evidence="7" key="1">
    <citation type="submission" date="2018-05" db="EMBL/GenBank/DDBJ databases">
        <title>Genome Sequencing of selected type strains of the family Eggerthellaceae.</title>
        <authorList>
            <person name="Danylec N."/>
            <person name="Stoll D.A."/>
            <person name="Doetsch A."/>
            <person name="Huch M."/>
        </authorList>
    </citation>
    <scope>NUCLEOTIDE SEQUENCE [LARGE SCALE GENOMIC DNA]</scope>
    <source>
        <strain evidence="7">DSM 16106</strain>
    </source>
</reference>
<evidence type="ECO:0000259" key="4">
    <source>
        <dbReference type="PROSITE" id="PS50110"/>
    </source>
</evidence>
<keyword evidence="7" id="KW-1185">Reference proteome</keyword>
<dbReference type="Gene3D" id="3.40.50.2300">
    <property type="match status" value="1"/>
</dbReference>
<dbReference type="GO" id="GO:0032993">
    <property type="term" value="C:protein-DNA complex"/>
    <property type="evidence" value="ECO:0007669"/>
    <property type="project" value="TreeGrafter"/>
</dbReference>
<dbReference type="Proteomes" id="UP000278632">
    <property type="component" value="Unassembled WGS sequence"/>
</dbReference>
<dbReference type="Gene3D" id="1.10.10.10">
    <property type="entry name" value="Winged helix-like DNA-binding domain superfamily/Winged helix DNA-binding domain"/>
    <property type="match status" value="1"/>
</dbReference>
<dbReference type="PANTHER" id="PTHR48111">
    <property type="entry name" value="REGULATOR OF RPOS"/>
    <property type="match status" value="1"/>
</dbReference>
<evidence type="ECO:0000256" key="2">
    <source>
        <dbReference type="PROSITE-ProRule" id="PRU00169"/>
    </source>
</evidence>
<dbReference type="InterPro" id="IPR036388">
    <property type="entry name" value="WH-like_DNA-bd_sf"/>
</dbReference>
<dbReference type="PROSITE" id="PS50110">
    <property type="entry name" value="RESPONSE_REGULATORY"/>
    <property type="match status" value="1"/>
</dbReference>
<evidence type="ECO:0000259" key="5">
    <source>
        <dbReference type="PROSITE" id="PS51755"/>
    </source>
</evidence>
<dbReference type="EMBL" id="QICD01000039">
    <property type="protein sequence ID" value="RNL38448.1"/>
    <property type="molecule type" value="Genomic_DNA"/>
</dbReference>
<dbReference type="InterPro" id="IPR016032">
    <property type="entry name" value="Sig_transdc_resp-reg_C-effctor"/>
</dbReference>
<comment type="caution">
    <text evidence="6">The sequence shown here is derived from an EMBL/GenBank/DDBJ whole genome shotgun (WGS) entry which is preliminary data.</text>
</comment>
<dbReference type="GO" id="GO:0000976">
    <property type="term" value="F:transcription cis-regulatory region binding"/>
    <property type="evidence" value="ECO:0007669"/>
    <property type="project" value="TreeGrafter"/>
</dbReference>
<dbReference type="SMART" id="SM00862">
    <property type="entry name" value="Trans_reg_C"/>
    <property type="match status" value="1"/>
</dbReference>
<evidence type="ECO:0000313" key="7">
    <source>
        <dbReference type="Proteomes" id="UP000278632"/>
    </source>
</evidence>
<evidence type="ECO:0000256" key="1">
    <source>
        <dbReference type="ARBA" id="ARBA00023125"/>
    </source>
</evidence>
<keyword evidence="1 3" id="KW-0238">DNA-binding</keyword>
<dbReference type="SUPFAM" id="SSF52172">
    <property type="entry name" value="CheY-like"/>
    <property type="match status" value="1"/>
</dbReference>
<evidence type="ECO:0000256" key="3">
    <source>
        <dbReference type="PROSITE-ProRule" id="PRU01091"/>
    </source>
</evidence>
<dbReference type="GO" id="GO:0000156">
    <property type="term" value="F:phosphorelay response regulator activity"/>
    <property type="evidence" value="ECO:0007669"/>
    <property type="project" value="TreeGrafter"/>
</dbReference>
<dbReference type="InterPro" id="IPR039420">
    <property type="entry name" value="WalR-like"/>
</dbReference>
<name>A0A3N0AUW3_9ACTN</name>
<proteinExistence type="predicted"/>
<dbReference type="Pfam" id="PF00072">
    <property type="entry name" value="Response_reg"/>
    <property type="match status" value="1"/>
</dbReference>
<evidence type="ECO:0000313" key="6">
    <source>
        <dbReference type="EMBL" id="RNL38448.1"/>
    </source>
</evidence>
<dbReference type="PANTHER" id="PTHR48111:SF52">
    <property type="entry name" value="TRANSCRIPTIONAL REGULATORY PROTEIN YVRH"/>
    <property type="match status" value="1"/>
</dbReference>
<dbReference type="AlphaFoldDB" id="A0A3N0AUW3"/>
<feature type="modified residue" description="4-aspartylphosphate" evidence="2">
    <location>
        <position position="121"/>
    </location>
</feature>
<sequence>MPAPPYALPSRSLQVPCIALRLPYKSEGNRPVSKGLWDTGQEEEGAAVSFAHEFGIAGDALHDKRILLVDDEQELASMVAAILRRAGFRAVETAHCASEALRIIDARATSPDTACQLFVLDIMMPGMSGFDLLARIRERPAHASTPALFLSAKDEPFDRVNGLSLGADDYVTKPFLPQELVLRIAALLRRCYAAESPVLELAASRVNLTTAEVERADGTTVQLTAKEHEILSVLARNAGRIITIDALCEACWGTSFGYDNSLMAHIRRLREKIEADPSAPASLVTVRGLGYKLVKR</sequence>
<keyword evidence="2" id="KW-0597">Phosphoprotein</keyword>
<dbReference type="GO" id="GO:0005829">
    <property type="term" value="C:cytosol"/>
    <property type="evidence" value="ECO:0007669"/>
    <property type="project" value="TreeGrafter"/>
</dbReference>
<dbReference type="InterPro" id="IPR001789">
    <property type="entry name" value="Sig_transdc_resp-reg_receiver"/>
</dbReference>
<accession>A0A3N0AUW3</accession>
<feature type="domain" description="Response regulatory" evidence="4">
    <location>
        <begin position="65"/>
        <end position="188"/>
    </location>
</feature>
<dbReference type="CDD" id="cd17574">
    <property type="entry name" value="REC_OmpR"/>
    <property type="match status" value="1"/>
</dbReference>
<dbReference type="SMART" id="SM00448">
    <property type="entry name" value="REC"/>
    <property type="match status" value="1"/>
</dbReference>